<evidence type="ECO:0000313" key="3">
    <source>
        <dbReference type="EMBL" id="CDS92593.1"/>
    </source>
</evidence>
<feature type="coiled-coil region" evidence="1">
    <location>
        <begin position="85"/>
        <end position="112"/>
    </location>
</feature>
<evidence type="ECO:0000313" key="2">
    <source>
        <dbReference type="EMBL" id="CDS82783.1"/>
    </source>
</evidence>
<organism evidence="2">
    <name type="scientific">Clostridioides difficile</name>
    <name type="common">Peptoclostridium difficile</name>
    <dbReference type="NCBI Taxonomy" id="1496"/>
    <lineage>
        <taxon>Bacteria</taxon>
        <taxon>Bacillati</taxon>
        <taxon>Bacillota</taxon>
        <taxon>Clostridia</taxon>
        <taxon>Peptostreptococcales</taxon>
        <taxon>Peptostreptococcaceae</taxon>
        <taxon>Clostridioides</taxon>
    </lineage>
</organism>
<protein>
    <recommendedName>
        <fullName evidence="4">Phage protein</fullName>
    </recommendedName>
</protein>
<name>A0A069A051_CLODI</name>
<sequence>MAKFKKKAVEVEAFRLGYDTLPKWFIENDRVCNFIQEKCINGHVSCDLETLEGTMRANKGDYIIQGVKGEIYPCKADIFEMTYQKVEYTATIENLTNYAENLEQKHRYIDKEKVKKNNLELSAKIKLDTTDFEENIKSATKEIETFNEGVNRLEENLNRVFGKEKLNEIKIKIESPKKQLSDEDLEYIREIASKDIKARFAKEGKIKDY</sequence>
<proteinExistence type="predicted"/>
<dbReference type="AlphaFoldDB" id="A0A069A051"/>
<dbReference type="EMBL" id="LK932742">
    <property type="protein sequence ID" value="CDS92593.1"/>
    <property type="molecule type" value="Genomic_DNA"/>
</dbReference>
<accession>A0A069A051</accession>
<evidence type="ECO:0000256" key="1">
    <source>
        <dbReference type="SAM" id="Coils"/>
    </source>
</evidence>
<reference evidence="2" key="1">
    <citation type="submission" date="2014-07" db="EMBL/GenBank/DDBJ databases">
        <authorList>
            <person name="Monot Marc"/>
        </authorList>
    </citation>
    <scope>NUCLEOTIDE SEQUENCE</scope>
    <source>
        <strain evidence="3">7032989</strain>
        <strain evidence="2">7032994</strain>
    </source>
</reference>
<evidence type="ECO:0008006" key="4">
    <source>
        <dbReference type="Google" id="ProtNLM"/>
    </source>
</evidence>
<gene>
    <name evidence="3" type="ORF">BN1095_1020007</name>
    <name evidence="2" type="ORF">BN1097_1070027</name>
</gene>
<keyword evidence="1" id="KW-0175">Coiled coil</keyword>
<dbReference type="RefSeq" id="WP_015981491.1">
    <property type="nucleotide sequence ID" value="NZ_BINC01000025.1"/>
</dbReference>
<dbReference type="PATRIC" id="fig|1496.854.peg.1747"/>
<dbReference type="EMBL" id="LK932311">
    <property type="protein sequence ID" value="CDS82783.1"/>
    <property type="molecule type" value="Genomic_DNA"/>
</dbReference>